<dbReference type="Gene3D" id="1.10.10.60">
    <property type="entry name" value="Homeodomain-like"/>
    <property type="match status" value="1"/>
</dbReference>
<sequence length="648" mass="72734">MVAEFSFSGFHEILITGMIFVCLLFCERGISNEIFGVQKEVLDYVFRRKCFLKNWWESIFCDFPAVSLITKGHDSFDGGLIFRCHPAMVFTANDLHEWKDFPKGLKVLLLEGDNISAAEIRAKLEAMDYNVSTFCDENEALSAIASRPESFHIAIVEVSSSSSQGGFKFLENAKDLPTIMTSKNHCLNTMMKCIALGAVEFLSKPLSEDKLRNIWQHVVHKAFSPGTSILSESLKPVKESVVSMLQLQTDNEHHESRVSIDIEKVTRFTDNDPDNDHELSPGNDKYPAPSTPQLRHGTRLLDDGDCQEKTNCSTEKESGEHDGESKSVETTCGNLNAETESTPQERKSEITLAREEVGLVDASKAESFASLHTQKRKVLSNTDKNTNSPNKVVRSDSCVIRPSRKKMKVDWTTELHKKFVKAVEQLGIDQAIPSRILELMKVENLTRHNVASHLQKYRMHKRQILPKEEDRKWLNQRERSYCVQRPIMAFPAYHSNHTLPLAPVYPMWGQSGSQTAGMQIWSSPGYPLWQPTAENWHWKPFPGMHADAWGCPVLPVPTPQAPFPYSQNMPALLNADAANHTITMLQSSVENYPAEEVVDEVVKEALSKPWLPLPLGLKSPSTDSVLVELSRQGISSIPPRSMKGSSSG</sequence>
<proteinExistence type="predicted"/>
<dbReference type="Proteomes" id="UP001189624">
    <property type="component" value="Chromosome 3"/>
</dbReference>
<evidence type="ECO:0000256" key="7">
    <source>
        <dbReference type="ARBA" id="ARBA00061767"/>
    </source>
</evidence>
<name>A0AA86SKS2_9FABA</name>
<comment type="subcellular location">
    <subcellularLocation>
        <location evidence="1">Nucleus</location>
    </subcellularLocation>
</comment>
<dbReference type="PANTHER" id="PTHR31312">
    <property type="entry name" value="TRANSCRIPTION ACTIVATOR GLK1"/>
    <property type="match status" value="1"/>
</dbReference>
<dbReference type="InterPro" id="IPR001005">
    <property type="entry name" value="SANT/Myb"/>
</dbReference>
<dbReference type="NCBIfam" id="TIGR01557">
    <property type="entry name" value="myb_SHAQKYF"/>
    <property type="match status" value="1"/>
</dbReference>
<dbReference type="SUPFAM" id="SSF52172">
    <property type="entry name" value="CheY-like"/>
    <property type="match status" value="1"/>
</dbReference>
<dbReference type="FunFam" id="3.40.50.2300:FF:000206">
    <property type="entry name" value="Two-component response regulator-like APRR2"/>
    <property type="match status" value="1"/>
</dbReference>
<feature type="compositionally biased region" description="Basic and acidic residues" evidence="9">
    <location>
        <begin position="299"/>
        <end position="327"/>
    </location>
</feature>
<dbReference type="SMART" id="SM00448">
    <property type="entry name" value="REC"/>
    <property type="match status" value="1"/>
</dbReference>
<evidence type="ECO:0008006" key="14">
    <source>
        <dbReference type="Google" id="ProtNLM"/>
    </source>
</evidence>
<keyword evidence="4" id="KW-0238">DNA-binding</keyword>
<dbReference type="AlphaFoldDB" id="A0AA86SKS2"/>
<comment type="caution">
    <text evidence="8">Lacks conserved residue(s) required for the propagation of feature annotation.</text>
</comment>
<evidence type="ECO:0000256" key="3">
    <source>
        <dbReference type="ARBA" id="ARBA00023015"/>
    </source>
</evidence>
<evidence type="ECO:0000256" key="9">
    <source>
        <dbReference type="SAM" id="MobiDB-lite"/>
    </source>
</evidence>
<dbReference type="PROSITE" id="PS50110">
    <property type="entry name" value="RESPONSE_REGULATORY"/>
    <property type="match status" value="1"/>
</dbReference>
<dbReference type="GO" id="GO:0000160">
    <property type="term" value="P:phosphorelay signal transduction system"/>
    <property type="evidence" value="ECO:0007669"/>
    <property type="project" value="UniProtKB-KW"/>
</dbReference>
<feature type="domain" description="HTH myb-type" evidence="11">
    <location>
        <begin position="403"/>
        <end position="462"/>
    </location>
</feature>
<dbReference type="SUPFAM" id="SSF46689">
    <property type="entry name" value="Homeodomain-like"/>
    <property type="match status" value="1"/>
</dbReference>
<evidence type="ECO:0000256" key="8">
    <source>
        <dbReference type="PROSITE-ProRule" id="PRU00169"/>
    </source>
</evidence>
<dbReference type="GO" id="GO:0005634">
    <property type="term" value="C:nucleus"/>
    <property type="evidence" value="ECO:0007669"/>
    <property type="project" value="UniProtKB-SubCell"/>
</dbReference>
<keyword evidence="3" id="KW-0805">Transcription regulation</keyword>
<comment type="subunit">
    <text evidence="7">Binds the target DNA as a monomer.</text>
</comment>
<dbReference type="Pfam" id="PF00249">
    <property type="entry name" value="Myb_DNA-binding"/>
    <property type="match status" value="1"/>
</dbReference>
<keyword evidence="13" id="KW-1185">Reference proteome</keyword>
<evidence type="ECO:0000256" key="5">
    <source>
        <dbReference type="ARBA" id="ARBA00023163"/>
    </source>
</evidence>
<feature type="region of interest" description="Disordered" evidence="9">
    <location>
        <begin position="268"/>
        <end position="348"/>
    </location>
</feature>
<evidence type="ECO:0000256" key="1">
    <source>
        <dbReference type="ARBA" id="ARBA00004123"/>
    </source>
</evidence>
<evidence type="ECO:0000256" key="2">
    <source>
        <dbReference type="ARBA" id="ARBA00023012"/>
    </source>
</evidence>
<dbReference type="InterPro" id="IPR011006">
    <property type="entry name" value="CheY-like_superfamily"/>
</dbReference>
<evidence type="ECO:0000256" key="4">
    <source>
        <dbReference type="ARBA" id="ARBA00023125"/>
    </source>
</evidence>
<organism evidence="12 13">
    <name type="scientific">Sphenostylis stenocarpa</name>
    <dbReference type="NCBI Taxonomy" id="92480"/>
    <lineage>
        <taxon>Eukaryota</taxon>
        <taxon>Viridiplantae</taxon>
        <taxon>Streptophyta</taxon>
        <taxon>Embryophyta</taxon>
        <taxon>Tracheophyta</taxon>
        <taxon>Spermatophyta</taxon>
        <taxon>Magnoliopsida</taxon>
        <taxon>eudicotyledons</taxon>
        <taxon>Gunneridae</taxon>
        <taxon>Pentapetalae</taxon>
        <taxon>rosids</taxon>
        <taxon>fabids</taxon>
        <taxon>Fabales</taxon>
        <taxon>Fabaceae</taxon>
        <taxon>Papilionoideae</taxon>
        <taxon>50 kb inversion clade</taxon>
        <taxon>NPAAA clade</taxon>
        <taxon>indigoferoid/millettioid clade</taxon>
        <taxon>Phaseoleae</taxon>
        <taxon>Sphenostylis</taxon>
    </lineage>
</organism>
<dbReference type="Gramene" id="rna-AYBTSS11_LOCUS11204">
    <property type="protein sequence ID" value="CAJ1943153.1"/>
    <property type="gene ID" value="gene-AYBTSS11_LOCUS11204"/>
</dbReference>
<feature type="compositionally biased region" description="Polar residues" evidence="9">
    <location>
        <begin position="328"/>
        <end position="342"/>
    </location>
</feature>
<keyword evidence="2" id="KW-0902">Two-component regulatory system</keyword>
<accession>A0AA86SKS2</accession>
<protein>
    <recommendedName>
        <fullName evidence="14">Two-component response regulator-like APRR2</fullName>
    </recommendedName>
</protein>
<dbReference type="InterPro" id="IPR017930">
    <property type="entry name" value="Myb_dom"/>
</dbReference>
<reference evidence="12" key="1">
    <citation type="submission" date="2023-10" db="EMBL/GenBank/DDBJ databases">
        <authorList>
            <person name="Domelevo Entfellner J.-B."/>
        </authorList>
    </citation>
    <scope>NUCLEOTIDE SEQUENCE</scope>
</reference>
<dbReference type="FunFam" id="1.10.10.60:FF:000007">
    <property type="entry name" value="Two-component response regulator"/>
    <property type="match status" value="1"/>
</dbReference>
<evidence type="ECO:0000259" key="10">
    <source>
        <dbReference type="PROSITE" id="PS50110"/>
    </source>
</evidence>
<dbReference type="PROSITE" id="PS51294">
    <property type="entry name" value="HTH_MYB"/>
    <property type="match status" value="1"/>
</dbReference>
<dbReference type="EMBL" id="OY731400">
    <property type="protein sequence ID" value="CAJ1943153.1"/>
    <property type="molecule type" value="Genomic_DNA"/>
</dbReference>
<dbReference type="InterPro" id="IPR044825">
    <property type="entry name" value="GLK1/2-like"/>
</dbReference>
<evidence type="ECO:0000256" key="6">
    <source>
        <dbReference type="ARBA" id="ARBA00023242"/>
    </source>
</evidence>
<dbReference type="PANTHER" id="PTHR31312:SF4">
    <property type="entry name" value="TWO-COMPONENT RESPONSE REGULATOR-LIKE APRR2"/>
    <property type="match status" value="1"/>
</dbReference>
<dbReference type="InterPro" id="IPR001789">
    <property type="entry name" value="Sig_transdc_resp-reg_receiver"/>
</dbReference>
<dbReference type="Pfam" id="PF00072">
    <property type="entry name" value="Response_reg"/>
    <property type="match status" value="1"/>
</dbReference>
<evidence type="ECO:0000313" key="13">
    <source>
        <dbReference type="Proteomes" id="UP001189624"/>
    </source>
</evidence>
<dbReference type="Gene3D" id="3.40.50.2300">
    <property type="match status" value="1"/>
</dbReference>
<gene>
    <name evidence="12" type="ORF">AYBTSS11_LOCUS11204</name>
</gene>
<dbReference type="InterPro" id="IPR009057">
    <property type="entry name" value="Homeodomain-like_sf"/>
</dbReference>
<feature type="compositionally biased region" description="Basic and acidic residues" evidence="9">
    <location>
        <begin position="268"/>
        <end position="279"/>
    </location>
</feature>
<dbReference type="GO" id="GO:0003700">
    <property type="term" value="F:DNA-binding transcription factor activity"/>
    <property type="evidence" value="ECO:0007669"/>
    <property type="project" value="InterPro"/>
</dbReference>
<dbReference type="InterPro" id="IPR006447">
    <property type="entry name" value="Myb_dom_plants"/>
</dbReference>
<evidence type="ECO:0000313" key="12">
    <source>
        <dbReference type="EMBL" id="CAJ1943153.1"/>
    </source>
</evidence>
<dbReference type="GO" id="GO:0000976">
    <property type="term" value="F:transcription cis-regulatory region binding"/>
    <property type="evidence" value="ECO:0007669"/>
    <property type="project" value="TreeGrafter"/>
</dbReference>
<feature type="domain" description="Response regulatory" evidence="10">
    <location>
        <begin position="106"/>
        <end position="219"/>
    </location>
</feature>
<evidence type="ECO:0000259" key="11">
    <source>
        <dbReference type="PROSITE" id="PS51294"/>
    </source>
</evidence>
<keyword evidence="5" id="KW-0804">Transcription</keyword>
<dbReference type="GO" id="GO:0045893">
    <property type="term" value="P:positive regulation of DNA-templated transcription"/>
    <property type="evidence" value="ECO:0007669"/>
    <property type="project" value="InterPro"/>
</dbReference>
<keyword evidence="6" id="KW-0539">Nucleus</keyword>